<dbReference type="PANTHER" id="PTHR32432:SF3">
    <property type="entry name" value="ETHANOLAMINE UTILIZATION PROTEIN EUTJ"/>
    <property type="match status" value="1"/>
</dbReference>
<dbReference type="PANTHER" id="PTHR32432">
    <property type="entry name" value="CELL DIVISION PROTEIN FTSA-RELATED"/>
    <property type="match status" value="1"/>
</dbReference>
<sequence>MSDNGSGKSSLLTRLNQPLFKKKEELADEEYMLDSDLQVSQAASTKNKSITSLFSIKKGQGGKNAGQPYTMFSKPIKGNLLAIDFDDYDLTLVVAKQKRKELEIVKTVKSSLPAGLVHDGLIINMDALIEFIDHLMKENDVIAKYAFFAVNNTGVIARPVMVPDAVAEEDIENFISFELQQYLDIDTSSYIIDYQFSPQADGMIEEGSKSLIAYAVPKATVEQHYDLADALHLVPYVFDLRSNTYEKWLERVEAINNRGKYLTEGNIGIVQLGKHSIDVYLYANGRFVTSNHMDHGYHEIEDLVDTELTMRHFHEIVAGNMTDLSLKRVLDEWLNETKMHIINTERFFSSTTGETIDKFYSIGEGALCWHLISVLKTKFDGDIEAVGSVDSEDIVWGPYADNDPEMIPAVAMLIRRAN</sequence>
<gene>
    <name evidence="1" type="ORF">ABID27_000291</name>
</gene>
<name>A0ABV2JID5_9STRE</name>
<dbReference type="RefSeq" id="WP_354279731.1">
    <property type="nucleotide sequence ID" value="NZ_JBEPMK010000001.1"/>
</dbReference>
<dbReference type="Gene3D" id="3.30.420.40">
    <property type="match status" value="2"/>
</dbReference>
<evidence type="ECO:0000313" key="2">
    <source>
        <dbReference type="Proteomes" id="UP001549055"/>
    </source>
</evidence>
<accession>A0ABV2JID5</accession>
<reference evidence="1 2" key="1">
    <citation type="submission" date="2024-06" db="EMBL/GenBank/DDBJ databases">
        <title>Genomic Encyclopedia of Type Strains, Phase IV (KMG-IV): sequencing the most valuable type-strain genomes for metagenomic binning, comparative biology and taxonomic classification.</title>
        <authorList>
            <person name="Goeker M."/>
        </authorList>
    </citation>
    <scope>NUCLEOTIDE SEQUENCE [LARGE SCALE GENOMIC DNA]</scope>
    <source>
        <strain evidence="1 2">DSM 15349</strain>
    </source>
</reference>
<dbReference type="Pfam" id="PF11104">
    <property type="entry name" value="PilM_2"/>
    <property type="match status" value="1"/>
</dbReference>
<dbReference type="Proteomes" id="UP001549055">
    <property type="component" value="Unassembled WGS sequence"/>
</dbReference>
<dbReference type="Gene3D" id="3.30.1490.300">
    <property type="match status" value="1"/>
</dbReference>
<dbReference type="InterPro" id="IPR005883">
    <property type="entry name" value="PilM"/>
</dbReference>
<evidence type="ECO:0000313" key="1">
    <source>
        <dbReference type="EMBL" id="MET3643674.1"/>
    </source>
</evidence>
<dbReference type="EMBL" id="JBEPMK010000001">
    <property type="protein sequence ID" value="MET3643674.1"/>
    <property type="molecule type" value="Genomic_DNA"/>
</dbReference>
<proteinExistence type="predicted"/>
<organism evidence="1 2">
    <name type="scientific">Streptococcus gallinaceus</name>
    <dbReference type="NCBI Taxonomy" id="165758"/>
    <lineage>
        <taxon>Bacteria</taxon>
        <taxon>Bacillati</taxon>
        <taxon>Bacillota</taxon>
        <taxon>Bacilli</taxon>
        <taxon>Lactobacillales</taxon>
        <taxon>Streptococcaceae</taxon>
        <taxon>Streptococcus</taxon>
    </lineage>
</organism>
<protein>
    <submittedName>
        <fullName evidence="1">Type IV pilus assembly protein PilM</fullName>
    </submittedName>
</protein>
<keyword evidence="2" id="KW-1185">Reference proteome</keyword>
<comment type="caution">
    <text evidence="1">The sequence shown here is derived from an EMBL/GenBank/DDBJ whole genome shotgun (WGS) entry which is preliminary data.</text>
</comment>
<dbReference type="InterPro" id="IPR050696">
    <property type="entry name" value="FtsA/MreB"/>
</dbReference>